<proteinExistence type="predicted"/>
<dbReference type="PANTHER" id="PTHR19303:SF74">
    <property type="entry name" value="POGO TRANSPOSABLE ELEMENT WITH KRAB DOMAIN"/>
    <property type="match status" value="1"/>
</dbReference>
<dbReference type="RefSeq" id="XP_065653068.1">
    <property type="nucleotide sequence ID" value="XM_065796996.1"/>
</dbReference>
<dbReference type="Gene3D" id="1.10.10.60">
    <property type="entry name" value="Homeodomain-like"/>
    <property type="match status" value="1"/>
</dbReference>
<feature type="domain" description="DDE-1" evidence="1">
    <location>
        <begin position="211"/>
        <end position="360"/>
    </location>
</feature>
<dbReference type="InterPro" id="IPR050863">
    <property type="entry name" value="CenT-Element_Derived"/>
</dbReference>
<name>A0ABM4BV53_HYDVU</name>
<dbReference type="Pfam" id="PF03184">
    <property type="entry name" value="DDE_1"/>
    <property type="match status" value="1"/>
</dbReference>
<dbReference type="PANTHER" id="PTHR19303">
    <property type="entry name" value="TRANSPOSON"/>
    <property type="match status" value="1"/>
</dbReference>
<reference evidence="4" key="1">
    <citation type="submission" date="2025-08" db="UniProtKB">
        <authorList>
            <consortium name="RefSeq"/>
        </authorList>
    </citation>
    <scope>IDENTIFICATION</scope>
</reference>
<dbReference type="InterPro" id="IPR009057">
    <property type="entry name" value="Homeodomain-like_sf"/>
</dbReference>
<gene>
    <name evidence="4" type="primary">LOC136080380</name>
</gene>
<dbReference type="InterPro" id="IPR004875">
    <property type="entry name" value="DDE_SF_endonuclease_dom"/>
</dbReference>
<evidence type="ECO:0000313" key="3">
    <source>
        <dbReference type="Proteomes" id="UP001652625"/>
    </source>
</evidence>
<evidence type="ECO:0000313" key="4">
    <source>
        <dbReference type="RefSeq" id="XP_065653068.1"/>
    </source>
</evidence>
<evidence type="ECO:0000259" key="2">
    <source>
        <dbReference type="Pfam" id="PF05225"/>
    </source>
</evidence>
<dbReference type="GeneID" id="136080380"/>
<sequence length="390" mass="44714">MPRNYKRKENSRAYKTKYTQKDLQAAVNKVKNHGFTIRKAAKAYNIPLGTLHKNVKLGNQVPKKHGGQTRLDSSTENLIVQTITFMTDWRVPLDSLDIRLLVKCYCDKKKITDFIFKNNMPGVDWVQSFMKRHCLTKSVADNVKHSWALVNEETLNRYFNNLYQELKDIPPENIYNYDETNITDNPGSKAVIVRRGHGHRVENKQEHSKQSTSIMFAGNAVGEFLPPMVIYKAKNLYQGWTHGGPPRTVYDITTNGWFDGRTFTRWFMEIFLPIAILKTGTTLLIGDNLASHFSPEVIEATIQHDIKFVTMPPNATHLCQPLDVAVFRGLKQSWRTVLSKWRIESRIKGAIPKQHMPTLLNKLVNTLKPEALISGFRATGIYPMNKTEVI</sequence>
<dbReference type="InterPro" id="IPR007889">
    <property type="entry name" value="HTH_Psq"/>
</dbReference>
<evidence type="ECO:0000259" key="1">
    <source>
        <dbReference type="Pfam" id="PF03184"/>
    </source>
</evidence>
<keyword evidence="3" id="KW-1185">Reference proteome</keyword>
<feature type="domain" description="HTH psq-type" evidence="2">
    <location>
        <begin position="22"/>
        <end position="59"/>
    </location>
</feature>
<dbReference type="InterPro" id="IPR036397">
    <property type="entry name" value="RNaseH_sf"/>
</dbReference>
<dbReference type="SUPFAM" id="SSF46689">
    <property type="entry name" value="Homeodomain-like"/>
    <property type="match status" value="1"/>
</dbReference>
<protein>
    <submittedName>
        <fullName evidence="4">Uncharacterized protein LOC136080380</fullName>
    </submittedName>
</protein>
<dbReference type="Pfam" id="PF05225">
    <property type="entry name" value="HTH_psq"/>
    <property type="match status" value="1"/>
</dbReference>
<dbReference type="Proteomes" id="UP001652625">
    <property type="component" value="Chromosome 05"/>
</dbReference>
<accession>A0ABM4BV53</accession>
<dbReference type="Gene3D" id="3.30.420.10">
    <property type="entry name" value="Ribonuclease H-like superfamily/Ribonuclease H"/>
    <property type="match status" value="1"/>
</dbReference>
<organism evidence="3 4">
    <name type="scientific">Hydra vulgaris</name>
    <name type="common">Hydra</name>
    <name type="synonym">Hydra attenuata</name>
    <dbReference type="NCBI Taxonomy" id="6087"/>
    <lineage>
        <taxon>Eukaryota</taxon>
        <taxon>Metazoa</taxon>
        <taxon>Cnidaria</taxon>
        <taxon>Hydrozoa</taxon>
        <taxon>Hydroidolina</taxon>
        <taxon>Anthoathecata</taxon>
        <taxon>Aplanulata</taxon>
        <taxon>Hydridae</taxon>
        <taxon>Hydra</taxon>
    </lineage>
</organism>